<evidence type="ECO:0000313" key="1">
    <source>
        <dbReference type="EMBL" id="KGX83706.1"/>
    </source>
</evidence>
<dbReference type="InterPro" id="IPR036249">
    <property type="entry name" value="Thioredoxin-like_sf"/>
</dbReference>
<dbReference type="AlphaFoldDB" id="A0A0A5FSF1"/>
<dbReference type="Proteomes" id="UP000030403">
    <property type="component" value="Unassembled WGS sequence"/>
</dbReference>
<dbReference type="EMBL" id="AVPF01000088">
    <property type="protein sequence ID" value="KGX83706.1"/>
    <property type="molecule type" value="Genomic_DNA"/>
</dbReference>
<dbReference type="OrthoDB" id="677051at2"/>
<dbReference type="RefSeq" id="WP_027445646.1">
    <property type="nucleotide sequence ID" value="NZ_AULJ01000013.1"/>
</dbReference>
<dbReference type="SUPFAM" id="SSF52833">
    <property type="entry name" value="Thioredoxin-like"/>
    <property type="match status" value="1"/>
</dbReference>
<name>A0A0A5FSF1_9BACI</name>
<dbReference type="eggNOG" id="COG3118">
    <property type="taxonomic scope" value="Bacteria"/>
</dbReference>
<evidence type="ECO:0000313" key="2">
    <source>
        <dbReference type="Proteomes" id="UP000030403"/>
    </source>
</evidence>
<protein>
    <recommendedName>
        <fullName evidence="3">General stress protein</fullName>
    </recommendedName>
</protein>
<accession>A0A0A5FSF1</accession>
<dbReference type="STRING" id="1385511.GCA_000425225_01297"/>
<dbReference type="Gene3D" id="3.40.30.10">
    <property type="entry name" value="Glutaredoxin"/>
    <property type="match status" value="1"/>
</dbReference>
<proteinExistence type="predicted"/>
<keyword evidence="2" id="KW-1185">Reference proteome</keyword>
<comment type="caution">
    <text evidence="1">The sequence shown here is derived from an EMBL/GenBank/DDBJ whole genome shotgun (WGS) entry which is preliminary data.</text>
</comment>
<reference evidence="1 2" key="1">
    <citation type="submission" date="2013-08" db="EMBL/GenBank/DDBJ databases">
        <authorList>
            <person name="Huang J."/>
            <person name="Wang G."/>
        </authorList>
    </citation>
    <scope>NUCLEOTIDE SEQUENCE [LARGE SCALE GENOMIC DNA]</scope>
    <source>
        <strain evidence="1 2">BH030004</strain>
    </source>
</reference>
<organism evidence="1 2">
    <name type="scientific">Pontibacillus marinus BH030004 = DSM 16465</name>
    <dbReference type="NCBI Taxonomy" id="1385511"/>
    <lineage>
        <taxon>Bacteria</taxon>
        <taxon>Bacillati</taxon>
        <taxon>Bacillota</taxon>
        <taxon>Bacilli</taxon>
        <taxon>Bacillales</taxon>
        <taxon>Bacillaceae</taxon>
        <taxon>Pontibacillus</taxon>
    </lineage>
</organism>
<dbReference type="InterPro" id="IPR022551">
    <property type="entry name" value="BrxC"/>
</dbReference>
<dbReference type="NCBIfam" id="TIGR04019">
    <property type="entry name" value="B_thiol_YtxJ"/>
    <property type="match status" value="1"/>
</dbReference>
<gene>
    <name evidence="1" type="ORF">N783_01630</name>
</gene>
<dbReference type="Pfam" id="PF11009">
    <property type="entry name" value="BrxC"/>
    <property type="match status" value="1"/>
</dbReference>
<evidence type="ECO:0008006" key="3">
    <source>
        <dbReference type="Google" id="ProtNLM"/>
    </source>
</evidence>
<sequence length="109" mass="12763">MNIQQLQSQKDFEQALETNEQFFLLKHSLTCPISSTAKQAYERFAETTRTPTYILHVQEARDLSQQIANSHDVKHESPQILQFKDHEVVWHTSHWNITPDSLERADDQS</sequence>